<evidence type="ECO:0000256" key="2">
    <source>
        <dbReference type="ARBA" id="ARBA00022723"/>
    </source>
</evidence>
<keyword evidence="2" id="KW-0479">Metal-binding</keyword>
<sequence>MEDGSRTKLKDPGASDHVESSSFLPLKRIRGPSNGVLVPSCLVDGCKSDLSKCRDYHRRHKVCELHSKTPRVTIAGHEQRFCQQCSRFHSLVEFDEEKRSCRKRLDGHNRRRRKPQPEVFPINSGGFFSCYQGTRFSPFHSPQIFPNAATSPALAMAGAAKPEYDMVLYNSYSQSSGTRKNDSFTGSLSRSFSGAKELSFLQGSSCSLPQAVISQPHLDSNPASGSSCGHSQKMYSEWLYRDKDDIESNCALSLLSTTPTDTCKEIGFGHMVQQSNSDSTRLAQPLIPSFHHGGIGMVGEPLVTSALASDGSESGNLRCQQMFLIRPDESSSRSHRHSSPGSHIPP</sequence>
<feature type="domain" description="SBP-type" evidence="11">
    <location>
        <begin position="38"/>
        <end position="115"/>
    </location>
</feature>
<keyword evidence="8" id="KW-0539">Nucleus</keyword>
<keyword evidence="7" id="KW-0804">Transcription</keyword>
<dbReference type="InterPro" id="IPR004333">
    <property type="entry name" value="SBP_dom"/>
</dbReference>
<accession>A0AA88DBN8</accession>
<comment type="subcellular location">
    <subcellularLocation>
        <location evidence="1">Nucleus</location>
    </subcellularLocation>
</comment>
<evidence type="ECO:0000256" key="5">
    <source>
        <dbReference type="ARBA" id="ARBA00023015"/>
    </source>
</evidence>
<dbReference type="SUPFAM" id="SSF103612">
    <property type="entry name" value="SBT domain"/>
    <property type="match status" value="1"/>
</dbReference>
<evidence type="ECO:0000256" key="8">
    <source>
        <dbReference type="ARBA" id="ARBA00023242"/>
    </source>
</evidence>
<feature type="region of interest" description="Disordered" evidence="10">
    <location>
        <begin position="326"/>
        <end position="346"/>
    </location>
</feature>
<gene>
    <name evidence="12" type="ORF">TIFTF001_018448</name>
</gene>
<dbReference type="InterPro" id="IPR044817">
    <property type="entry name" value="SBP-like"/>
</dbReference>
<keyword evidence="6" id="KW-0238">DNA-binding</keyword>
<evidence type="ECO:0000256" key="3">
    <source>
        <dbReference type="ARBA" id="ARBA00022771"/>
    </source>
</evidence>
<dbReference type="Gene3D" id="4.10.1100.10">
    <property type="entry name" value="Transcription factor, SBP-box domain"/>
    <property type="match status" value="1"/>
</dbReference>
<proteinExistence type="predicted"/>
<dbReference type="GO" id="GO:0005634">
    <property type="term" value="C:nucleus"/>
    <property type="evidence" value="ECO:0007669"/>
    <property type="project" value="UniProtKB-SubCell"/>
</dbReference>
<protein>
    <recommendedName>
        <fullName evidence="11">SBP-type domain-containing protein</fullName>
    </recommendedName>
</protein>
<evidence type="ECO:0000313" key="13">
    <source>
        <dbReference type="Proteomes" id="UP001187192"/>
    </source>
</evidence>
<keyword evidence="4" id="KW-0862">Zinc</keyword>
<dbReference type="PANTHER" id="PTHR31251:SF208">
    <property type="entry name" value="SQUAMOSA PROMOTER-BINDING-LIKE PROTEIN 18"/>
    <property type="match status" value="1"/>
</dbReference>
<evidence type="ECO:0000256" key="4">
    <source>
        <dbReference type="ARBA" id="ARBA00022833"/>
    </source>
</evidence>
<evidence type="ECO:0000259" key="11">
    <source>
        <dbReference type="PROSITE" id="PS51141"/>
    </source>
</evidence>
<evidence type="ECO:0000256" key="10">
    <source>
        <dbReference type="SAM" id="MobiDB-lite"/>
    </source>
</evidence>
<dbReference type="AlphaFoldDB" id="A0AA88DBN8"/>
<keyword evidence="13" id="KW-1185">Reference proteome</keyword>
<comment type="caution">
    <text evidence="12">The sequence shown here is derived from an EMBL/GenBank/DDBJ whole genome shotgun (WGS) entry which is preliminary data.</text>
</comment>
<dbReference type="EMBL" id="BTGU01000030">
    <property type="protein sequence ID" value="GMN49272.1"/>
    <property type="molecule type" value="Genomic_DNA"/>
</dbReference>
<dbReference type="PANTHER" id="PTHR31251">
    <property type="entry name" value="SQUAMOSA PROMOTER-BINDING-LIKE PROTEIN 4"/>
    <property type="match status" value="1"/>
</dbReference>
<keyword evidence="5" id="KW-0805">Transcription regulation</keyword>
<organism evidence="12 13">
    <name type="scientific">Ficus carica</name>
    <name type="common">Common fig</name>
    <dbReference type="NCBI Taxonomy" id="3494"/>
    <lineage>
        <taxon>Eukaryota</taxon>
        <taxon>Viridiplantae</taxon>
        <taxon>Streptophyta</taxon>
        <taxon>Embryophyta</taxon>
        <taxon>Tracheophyta</taxon>
        <taxon>Spermatophyta</taxon>
        <taxon>Magnoliopsida</taxon>
        <taxon>eudicotyledons</taxon>
        <taxon>Gunneridae</taxon>
        <taxon>Pentapetalae</taxon>
        <taxon>rosids</taxon>
        <taxon>fabids</taxon>
        <taxon>Rosales</taxon>
        <taxon>Moraceae</taxon>
        <taxon>Ficeae</taxon>
        <taxon>Ficus</taxon>
    </lineage>
</organism>
<dbReference type="InterPro" id="IPR036893">
    <property type="entry name" value="SBP_sf"/>
</dbReference>
<dbReference type="PROSITE" id="PS51141">
    <property type="entry name" value="ZF_SBP"/>
    <property type="match status" value="1"/>
</dbReference>
<evidence type="ECO:0000256" key="6">
    <source>
        <dbReference type="ARBA" id="ARBA00023125"/>
    </source>
</evidence>
<name>A0AA88DBN8_FICCA</name>
<dbReference type="GO" id="GO:0008270">
    <property type="term" value="F:zinc ion binding"/>
    <property type="evidence" value="ECO:0007669"/>
    <property type="project" value="UniProtKB-KW"/>
</dbReference>
<keyword evidence="3 9" id="KW-0863">Zinc-finger</keyword>
<evidence type="ECO:0000256" key="7">
    <source>
        <dbReference type="ARBA" id="ARBA00023163"/>
    </source>
</evidence>
<feature type="region of interest" description="Disordered" evidence="10">
    <location>
        <begin position="1"/>
        <end position="21"/>
    </location>
</feature>
<evidence type="ECO:0000313" key="12">
    <source>
        <dbReference type="EMBL" id="GMN49272.1"/>
    </source>
</evidence>
<dbReference type="Proteomes" id="UP001187192">
    <property type="component" value="Unassembled WGS sequence"/>
</dbReference>
<dbReference type="FunFam" id="4.10.1100.10:FF:000001">
    <property type="entry name" value="Squamosa promoter-binding-like protein 14"/>
    <property type="match status" value="1"/>
</dbReference>
<reference evidence="12" key="1">
    <citation type="submission" date="2023-07" db="EMBL/GenBank/DDBJ databases">
        <title>draft genome sequence of fig (Ficus carica).</title>
        <authorList>
            <person name="Takahashi T."/>
            <person name="Nishimura K."/>
        </authorList>
    </citation>
    <scope>NUCLEOTIDE SEQUENCE</scope>
</reference>
<evidence type="ECO:0000256" key="1">
    <source>
        <dbReference type="ARBA" id="ARBA00004123"/>
    </source>
</evidence>
<feature type="compositionally biased region" description="Basic and acidic residues" evidence="10">
    <location>
        <begin position="1"/>
        <end position="19"/>
    </location>
</feature>
<dbReference type="Pfam" id="PF03110">
    <property type="entry name" value="SBP"/>
    <property type="match status" value="1"/>
</dbReference>
<evidence type="ECO:0000256" key="9">
    <source>
        <dbReference type="PROSITE-ProRule" id="PRU00470"/>
    </source>
</evidence>
<dbReference type="GO" id="GO:0003677">
    <property type="term" value="F:DNA binding"/>
    <property type="evidence" value="ECO:0007669"/>
    <property type="project" value="UniProtKB-KW"/>
</dbReference>